<evidence type="ECO:0000256" key="1">
    <source>
        <dbReference type="ARBA" id="ARBA00009617"/>
    </source>
</evidence>
<feature type="transmembrane region" description="Helical" evidence="3">
    <location>
        <begin position="44"/>
        <end position="65"/>
    </location>
</feature>
<evidence type="ECO:0000313" key="4">
    <source>
        <dbReference type="EMBL" id="MXO89891.1"/>
    </source>
</evidence>
<dbReference type="GO" id="GO:0008643">
    <property type="term" value="P:carbohydrate transport"/>
    <property type="evidence" value="ECO:0007669"/>
    <property type="project" value="InterPro"/>
</dbReference>
<comment type="similarity">
    <text evidence="1">Belongs to the sodium:galactoside symporter (TC 2.A.2) family.</text>
</comment>
<feature type="transmembrane region" description="Helical" evidence="3">
    <location>
        <begin position="314"/>
        <end position="333"/>
    </location>
</feature>
<proteinExistence type="inferred from homology"/>
<feature type="region of interest" description="Disordered" evidence="2">
    <location>
        <begin position="471"/>
        <end position="498"/>
    </location>
</feature>
<feature type="transmembrane region" description="Helical" evidence="3">
    <location>
        <begin position="113"/>
        <end position="133"/>
    </location>
</feature>
<dbReference type="InterPro" id="IPR036259">
    <property type="entry name" value="MFS_trans_sf"/>
</dbReference>
<keyword evidence="3" id="KW-1133">Transmembrane helix</keyword>
<evidence type="ECO:0000313" key="5">
    <source>
        <dbReference type="Proteomes" id="UP000442714"/>
    </source>
</evidence>
<keyword evidence="3" id="KW-0812">Transmembrane</keyword>
<name>A0A844ZNE2_9SPHN</name>
<dbReference type="PANTHER" id="PTHR11328">
    <property type="entry name" value="MAJOR FACILITATOR SUPERFAMILY DOMAIN-CONTAINING PROTEIN"/>
    <property type="match status" value="1"/>
</dbReference>
<feature type="transmembrane region" description="Helical" evidence="3">
    <location>
        <begin position="345"/>
        <end position="367"/>
    </location>
</feature>
<dbReference type="OrthoDB" id="9764596at2"/>
<reference evidence="4 5" key="1">
    <citation type="submission" date="2019-12" db="EMBL/GenBank/DDBJ databases">
        <title>Genomic-based taxomic classification of the family Erythrobacteraceae.</title>
        <authorList>
            <person name="Xu L."/>
        </authorList>
    </citation>
    <scope>NUCLEOTIDE SEQUENCE [LARGE SCALE GENOMIC DNA]</scope>
    <source>
        <strain evidence="4 5">KCTC 52763</strain>
    </source>
</reference>
<dbReference type="Gene3D" id="1.20.1250.20">
    <property type="entry name" value="MFS general substrate transporter like domains"/>
    <property type="match status" value="1"/>
</dbReference>
<feature type="transmembrane region" description="Helical" evidence="3">
    <location>
        <begin position="405"/>
        <end position="423"/>
    </location>
</feature>
<dbReference type="Proteomes" id="UP000442714">
    <property type="component" value="Unassembled WGS sequence"/>
</dbReference>
<feature type="transmembrane region" description="Helical" evidence="3">
    <location>
        <begin position="284"/>
        <end position="302"/>
    </location>
</feature>
<organism evidence="4 5">
    <name type="scientific">Pontixanthobacter aquaemixtae</name>
    <dbReference type="NCBI Taxonomy" id="1958940"/>
    <lineage>
        <taxon>Bacteria</taxon>
        <taxon>Pseudomonadati</taxon>
        <taxon>Pseudomonadota</taxon>
        <taxon>Alphaproteobacteria</taxon>
        <taxon>Sphingomonadales</taxon>
        <taxon>Erythrobacteraceae</taxon>
        <taxon>Pontixanthobacter</taxon>
    </lineage>
</organism>
<keyword evidence="3" id="KW-0472">Membrane</keyword>
<dbReference type="SUPFAM" id="SSF103473">
    <property type="entry name" value="MFS general substrate transporter"/>
    <property type="match status" value="1"/>
</dbReference>
<gene>
    <name evidence="4" type="ORF">GRI41_03580</name>
</gene>
<dbReference type="GO" id="GO:0015293">
    <property type="term" value="F:symporter activity"/>
    <property type="evidence" value="ECO:0007669"/>
    <property type="project" value="InterPro"/>
</dbReference>
<protein>
    <recommendedName>
        <fullName evidence="6">MFS transporter</fullName>
    </recommendedName>
</protein>
<feature type="transmembrane region" description="Helical" evidence="3">
    <location>
        <begin position="86"/>
        <end position="107"/>
    </location>
</feature>
<feature type="transmembrane region" description="Helical" evidence="3">
    <location>
        <begin position="435"/>
        <end position="458"/>
    </location>
</feature>
<evidence type="ECO:0008006" key="6">
    <source>
        <dbReference type="Google" id="ProtNLM"/>
    </source>
</evidence>
<dbReference type="AlphaFoldDB" id="A0A844ZNE2"/>
<accession>A0A844ZNE2</accession>
<sequence length="498" mass="53770">MVSDPQAPKLGIPTKLFYGFGSVGYGVKDVAFRSFLLLYYNQVIGIRADLVSFAILVALCVDAISDPIVGQWSDTLRTKWGRRHPFMFLSAVPASASLLFLFFPPAGMSEAQTFWYILIVGCCVRTFITFFEIPSSALAPELTSDYDERTSVASYRYFFAYLGGIGMAFITLLVFLAPTDEYPVGQLNPAGYETFAIVGAAVMFAAILISSLGTIHRVKYFRMPPQPEKLGPLKTLGQMKSTFAHRGFLAILAFGTLKYTSVGMTSALNIYFGTYLWGLNSAQLAVLTIDSLTGAFLALFVAPWASRKFGKRNAALGLAVIAVVFASTPYILRLTGNFFDNGDPLLVPAIFLFSTIFQLCGVSSAVLTHAMVGDVVEESQLVTGRRSEGLFYAANTLMQKSTSGLGVFAAGILVSFVGIVPGLDPSTIDPALPRALAAAYVPLLVVLYIGGAGFLFAYRINRESHQASVAELEERERASADGADGIADPETQPHPIKP</sequence>
<evidence type="ECO:0000256" key="3">
    <source>
        <dbReference type="SAM" id="Phobius"/>
    </source>
</evidence>
<dbReference type="PANTHER" id="PTHR11328:SF24">
    <property type="entry name" value="MAJOR FACILITATOR SUPERFAMILY (MFS) PROFILE DOMAIN-CONTAINING PROTEIN"/>
    <property type="match status" value="1"/>
</dbReference>
<dbReference type="GO" id="GO:0005886">
    <property type="term" value="C:plasma membrane"/>
    <property type="evidence" value="ECO:0007669"/>
    <property type="project" value="TreeGrafter"/>
</dbReference>
<dbReference type="RefSeq" id="WP_160603402.1">
    <property type="nucleotide sequence ID" value="NZ_WTYX01000001.1"/>
</dbReference>
<keyword evidence="5" id="KW-1185">Reference proteome</keyword>
<dbReference type="InterPro" id="IPR039672">
    <property type="entry name" value="MFS_2"/>
</dbReference>
<evidence type="ECO:0000256" key="2">
    <source>
        <dbReference type="SAM" id="MobiDB-lite"/>
    </source>
</evidence>
<feature type="transmembrane region" description="Helical" evidence="3">
    <location>
        <begin position="154"/>
        <end position="175"/>
    </location>
</feature>
<dbReference type="EMBL" id="WTYX01000001">
    <property type="protein sequence ID" value="MXO89891.1"/>
    <property type="molecule type" value="Genomic_DNA"/>
</dbReference>
<feature type="transmembrane region" description="Helical" evidence="3">
    <location>
        <begin position="248"/>
        <end position="272"/>
    </location>
</feature>
<dbReference type="Pfam" id="PF13347">
    <property type="entry name" value="MFS_2"/>
    <property type="match status" value="1"/>
</dbReference>
<comment type="caution">
    <text evidence="4">The sequence shown here is derived from an EMBL/GenBank/DDBJ whole genome shotgun (WGS) entry which is preliminary data.</text>
</comment>
<feature type="transmembrane region" description="Helical" evidence="3">
    <location>
        <begin position="195"/>
        <end position="215"/>
    </location>
</feature>